<dbReference type="Proteomes" id="UP000262073">
    <property type="component" value="Chromosome"/>
</dbReference>
<reference evidence="1 2" key="1">
    <citation type="submission" date="2018-08" db="EMBL/GenBank/DDBJ databases">
        <title>Salinimonas sediminis sp. nov., a piezophilic bacterium isolated from a deep-sea sediment sample from the New Britain Trench.</title>
        <authorList>
            <person name="Cao J."/>
        </authorList>
    </citation>
    <scope>NUCLEOTIDE SEQUENCE [LARGE SCALE GENOMIC DNA]</scope>
    <source>
        <strain evidence="1 2">N102</strain>
    </source>
</reference>
<dbReference type="InterPro" id="IPR005560">
    <property type="entry name" value="Csp_YhjQ"/>
</dbReference>
<accession>A0A346NQC8</accession>
<keyword evidence="2" id="KW-1185">Reference proteome</keyword>
<sequence>MTYQKYAECIDACNRCADACDNCSTACLAEENIAQMAQCIKRDIDCAAICRLAAGAMARNSEYAGSICSLCAQICEMCAEECRKHEADHCQTCAAVCAECAKACRAMAA</sequence>
<dbReference type="KEGG" id="salm:D0Y50_16040"/>
<dbReference type="Pfam" id="PF03860">
    <property type="entry name" value="Csp"/>
    <property type="match status" value="1"/>
</dbReference>
<dbReference type="PANTHER" id="PTHR37310:SF1">
    <property type="entry name" value="CYTOPLASMIC PROTEIN"/>
    <property type="match status" value="1"/>
</dbReference>
<name>A0A346NQC8_9ALTE</name>
<dbReference type="CDD" id="cd08026">
    <property type="entry name" value="DUF326"/>
    <property type="match status" value="1"/>
</dbReference>
<dbReference type="OrthoDB" id="5396211at2"/>
<proteinExistence type="predicted"/>
<gene>
    <name evidence="1" type="ORF">D0Y50_16040</name>
</gene>
<dbReference type="InterPro" id="IPR044543">
    <property type="entry name" value="YHJQ-like"/>
</dbReference>
<dbReference type="Gene3D" id="1.20.1270.360">
    <property type="match status" value="1"/>
</dbReference>
<protein>
    <submittedName>
        <fullName evidence="1">Four-helix bundle copper-binding protein</fullName>
    </submittedName>
</protein>
<dbReference type="PANTHER" id="PTHR37310">
    <property type="entry name" value="CYTOPLASMIC PROTEIN-RELATED"/>
    <property type="match status" value="1"/>
</dbReference>
<evidence type="ECO:0000313" key="1">
    <source>
        <dbReference type="EMBL" id="AXR07735.1"/>
    </source>
</evidence>
<dbReference type="RefSeq" id="WP_117317913.1">
    <property type="nucleotide sequence ID" value="NZ_CP031769.1"/>
</dbReference>
<organism evidence="1 2">
    <name type="scientific">Salinimonas sediminis</name>
    <dbReference type="NCBI Taxonomy" id="2303538"/>
    <lineage>
        <taxon>Bacteria</taxon>
        <taxon>Pseudomonadati</taxon>
        <taxon>Pseudomonadota</taxon>
        <taxon>Gammaproteobacteria</taxon>
        <taxon>Alteromonadales</taxon>
        <taxon>Alteromonadaceae</taxon>
        <taxon>Alteromonas/Salinimonas group</taxon>
        <taxon>Salinimonas</taxon>
    </lineage>
</organism>
<dbReference type="AlphaFoldDB" id="A0A346NQC8"/>
<dbReference type="EMBL" id="CP031769">
    <property type="protein sequence ID" value="AXR07735.1"/>
    <property type="molecule type" value="Genomic_DNA"/>
</dbReference>
<evidence type="ECO:0000313" key="2">
    <source>
        <dbReference type="Proteomes" id="UP000262073"/>
    </source>
</evidence>